<dbReference type="RefSeq" id="WP_188576273.1">
    <property type="nucleotide sequence ID" value="NZ_BMCT01000001.1"/>
</dbReference>
<evidence type="ECO:0000256" key="8">
    <source>
        <dbReference type="ARBA" id="ARBA00023077"/>
    </source>
</evidence>
<keyword evidence="11 12" id="KW-0998">Cell outer membrane</keyword>
<keyword evidence="4 12" id="KW-1134">Transmembrane beta strand</keyword>
<keyword evidence="8 13" id="KW-0798">TonB box</keyword>
<keyword evidence="10" id="KW-0675">Receptor</keyword>
<feature type="signal peptide" evidence="14">
    <location>
        <begin position="1"/>
        <end position="29"/>
    </location>
</feature>
<dbReference type="InterPro" id="IPR037066">
    <property type="entry name" value="Plug_dom_sf"/>
</dbReference>
<dbReference type="EMBL" id="BMCT01000001">
    <property type="protein sequence ID" value="GGF54068.1"/>
    <property type="molecule type" value="Genomic_DNA"/>
</dbReference>
<keyword evidence="3 12" id="KW-0813">Transport</keyword>
<evidence type="ECO:0000256" key="14">
    <source>
        <dbReference type="SAM" id="SignalP"/>
    </source>
</evidence>
<dbReference type="SUPFAM" id="SSF56935">
    <property type="entry name" value="Porins"/>
    <property type="match status" value="1"/>
</dbReference>
<dbReference type="InterPro" id="IPR010105">
    <property type="entry name" value="TonB_sidphr_rcpt"/>
</dbReference>
<evidence type="ECO:0000256" key="7">
    <source>
        <dbReference type="ARBA" id="ARBA00023004"/>
    </source>
</evidence>
<dbReference type="GO" id="GO:0038023">
    <property type="term" value="F:signaling receptor activity"/>
    <property type="evidence" value="ECO:0007669"/>
    <property type="project" value="InterPro"/>
</dbReference>
<evidence type="ECO:0000256" key="4">
    <source>
        <dbReference type="ARBA" id="ARBA00022452"/>
    </source>
</evidence>
<keyword evidence="6 12" id="KW-0812">Transmembrane</keyword>
<dbReference type="InterPro" id="IPR012910">
    <property type="entry name" value="Plug_dom"/>
</dbReference>
<dbReference type="Proteomes" id="UP000606044">
    <property type="component" value="Unassembled WGS sequence"/>
</dbReference>
<dbReference type="InterPro" id="IPR036942">
    <property type="entry name" value="Beta-barrel_TonB_sf"/>
</dbReference>
<dbReference type="AlphaFoldDB" id="A0A917F767"/>
<dbReference type="InterPro" id="IPR039426">
    <property type="entry name" value="TonB-dep_rcpt-like"/>
</dbReference>
<dbReference type="Gene3D" id="2.40.170.20">
    <property type="entry name" value="TonB-dependent receptor, beta-barrel domain"/>
    <property type="match status" value="1"/>
</dbReference>
<reference evidence="16" key="1">
    <citation type="journal article" date="2014" name="Int. J. Syst. Evol. Microbiol.">
        <title>Complete genome sequence of Corynebacterium casei LMG S-19264T (=DSM 44701T), isolated from a smear-ripened cheese.</title>
        <authorList>
            <consortium name="US DOE Joint Genome Institute (JGI-PGF)"/>
            <person name="Walter F."/>
            <person name="Albersmeier A."/>
            <person name="Kalinowski J."/>
            <person name="Ruckert C."/>
        </authorList>
    </citation>
    <scope>NUCLEOTIDE SEQUENCE</scope>
    <source>
        <strain evidence="16">CCM 7897</strain>
    </source>
</reference>
<dbReference type="NCBIfam" id="TIGR01783">
    <property type="entry name" value="TonB-siderophor"/>
    <property type="match status" value="1"/>
</dbReference>
<evidence type="ECO:0000256" key="10">
    <source>
        <dbReference type="ARBA" id="ARBA00023170"/>
    </source>
</evidence>
<keyword evidence="7" id="KW-0408">Iron</keyword>
<accession>A0A917F767</accession>
<dbReference type="SMART" id="SM00965">
    <property type="entry name" value="STN"/>
    <property type="match status" value="1"/>
</dbReference>
<dbReference type="InterPro" id="IPR011662">
    <property type="entry name" value="Secretin/TonB_short_N"/>
</dbReference>
<dbReference type="Gene3D" id="3.55.50.30">
    <property type="match status" value="1"/>
</dbReference>
<dbReference type="Pfam" id="PF00593">
    <property type="entry name" value="TonB_dep_Rec_b-barrel"/>
    <property type="match status" value="1"/>
</dbReference>
<dbReference type="Gene3D" id="2.170.130.10">
    <property type="entry name" value="TonB-dependent receptor, plug domain"/>
    <property type="match status" value="1"/>
</dbReference>
<dbReference type="PROSITE" id="PS52016">
    <property type="entry name" value="TONB_DEPENDENT_REC_3"/>
    <property type="match status" value="1"/>
</dbReference>
<proteinExistence type="inferred from homology"/>
<dbReference type="Pfam" id="PF07715">
    <property type="entry name" value="Plug"/>
    <property type="match status" value="1"/>
</dbReference>
<evidence type="ECO:0000256" key="12">
    <source>
        <dbReference type="PROSITE-ProRule" id="PRU01360"/>
    </source>
</evidence>
<feature type="domain" description="Secretin/TonB short N-terminal" evidence="15">
    <location>
        <begin position="63"/>
        <end position="114"/>
    </location>
</feature>
<evidence type="ECO:0000313" key="17">
    <source>
        <dbReference type="Proteomes" id="UP000606044"/>
    </source>
</evidence>
<gene>
    <name evidence="16" type="ORF">GCM10007301_11940</name>
</gene>
<comment type="similarity">
    <text evidence="2 12 13">Belongs to the TonB-dependent receptor family.</text>
</comment>
<evidence type="ECO:0000256" key="3">
    <source>
        <dbReference type="ARBA" id="ARBA00022448"/>
    </source>
</evidence>
<comment type="caution">
    <text evidence="16">The sequence shown here is derived from an EMBL/GenBank/DDBJ whole genome shotgun (WGS) entry which is preliminary data.</text>
</comment>
<keyword evidence="5" id="KW-0406">Ion transport</keyword>
<dbReference type="GO" id="GO:0015891">
    <property type="term" value="P:siderophore transport"/>
    <property type="evidence" value="ECO:0007669"/>
    <property type="project" value="InterPro"/>
</dbReference>
<feature type="chain" id="PRO_5037271917" evidence="14">
    <location>
        <begin position="30"/>
        <end position="815"/>
    </location>
</feature>
<evidence type="ECO:0000313" key="16">
    <source>
        <dbReference type="EMBL" id="GGF54068.1"/>
    </source>
</evidence>
<name>A0A917F767_9HYPH</name>
<keyword evidence="9 12" id="KW-0472">Membrane</keyword>
<evidence type="ECO:0000256" key="5">
    <source>
        <dbReference type="ARBA" id="ARBA00022496"/>
    </source>
</evidence>
<evidence type="ECO:0000256" key="1">
    <source>
        <dbReference type="ARBA" id="ARBA00004571"/>
    </source>
</evidence>
<dbReference type="CDD" id="cd01347">
    <property type="entry name" value="ligand_gated_channel"/>
    <property type="match status" value="1"/>
</dbReference>
<protein>
    <submittedName>
        <fullName evidence="16">TonB dependent/Ligand-Gated channel TonB</fullName>
    </submittedName>
</protein>
<evidence type="ECO:0000256" key="2">
    <source>
        <dbReference type="ARBA" id="ARBA00009810"/>
    </source>
</evidence>
<dbReference type="PANTHER" id="PTHR32552:SF82">
    <property type="entry name" value="FCUA PROTEIN"/>
    <property type="match status" value="1"/>
</dbReference>
<evidence type="ECO:0000256" key="6">
    <source>
        <dbReference type="ARBA" id="ARBA00022692"/>
    </source>
</evidence>
<evidence type="ECO:0000256" key="13">
    <source>
        <dbReference type="RuleBase" id="RU003357"/>
    </source>
</evidence>
<reference evidence="16" key="2">
    <citation type="submission" date="2020-09" db="EMBL/GenBank/DDBJ databases">
        <authorList>
            <person name="Sun Q."/>
            <person name="Sedlacek I."/>
        </authorList>
    </citation>
    <scope>NUCLEOTIDE SEQUENCE</scope>
    <source>
        <strain evidence="16">CCM 7897</strain>
    </source>
</reference>
<dbReference type="GO" id="GO:0015344">
    <property type="term" value="F:siderophore uptake transmembrane transporter activity"/>
    <property type="evidence" value="ECO:0007669"/>
    <property type="project" value="TreeGrafter"/>
</dbReference>
<organism evidence="16 17">
    <name type="scientific">Azorhizobium oxalatiphilum</name>
    <dbReference type="NCBI Taxonomy" id="980631"/>
    <lineage>
        <taxon>Bacteria</taxon>
        <taxon>Pseudomonadati</taxon>
        <taxon>Pseudomonadota</taxon>
        <taxon>Alphaproteobacteria</taxon>
        <taxon>Hyphomicrobiales</taxon>
        <taxon>Xanthobacteraceae</taxon>
        <taxon>Azorhizobium</taxon>
    </lineage>
</organism>
<keyword evidence="14" id="KW-0732">Signal</keyword>
<comment type="subcellular location">
    <subcellularLocation>
        <location evidence="1 12">Cell outer membrane</location>
        <topology evidence="1 12">Multi-pass membrane protein</topology>
    </subcellularLocation>
</comment>
<evidence type="ECO:0000256" key="11">
    <source>
        <dbReference type="ARBA" id="ARBA00023237"/>
    </source>
</evidence>
<evidence type="ECO:0000256" key="9">
    <source>
        <dbReference type="ARBA" id="ARBA00023136"/>
    </source>
</evidence>
<keyword evidence="5" id="KW-0410">Iron transport</keyword>
<keyword evidence="17" id="KW-1185">Reference proteome</keyword>
<sequence>MKGSTGAGTKAQWLASTFLALATAGTATMAPAVAQAQAQTFSFNIPQKSIRAAMNDIVRVTGIDVVFAETPAASRTGNAVRGSMTAGQAVEMLLAGSGLTYRFSNATTVQIYDPAAPRAGLAGGTDGAIALDTVDVTGDRLPAPYAGGLIATGGGLGVLGERSVMDTPFTVTNYTSKLIQEQGAQSVADVVRNDPAIRNVDPTNVGNANYFLVRGVQVGNGAIAYQGLFGIAPNSQSTLAGIERVEILKGPGAFIGGISPSGVGAVINLVPKRAGDTPLTNLTTIYMSDAQFGGHLDVGRRFGAANELGVRANLYYRDGDTPIAQQSQELLNGTVGVDYRGEKFRWSLDFGHQVLNTDRMNNTVTPAACNAAICPPIAKAPAPTHAWVSPWNYSDFTDTYGLATAEYDFAPNWTAYAKAGFDTTDWDQLVQAGTNLQTNGNFTATTSRYLIDISRRSGETGVRGEFDTGPLNHKVTLAANTYIFDRSQANQPSGAFALPVSASNIYNPAFVAEPTVPFMVPAQQSSITFTSYAVSDTLSVLDERIQLTLGLRQQYVHVENYSIATGAQTSLNDSDALTPMIGLVVKPWENVSLYASYAEGLTAGVVVPTTYANGGEVLPPYVTKQYEAGVKVDWGKLLTTVSLFHTTQQSGIANLATNTFTADGETVYRGLEFDVAGEIRPDLRVLGGFVLLDAENTRTANGTYDGKTPTGTPDYTANLGLEWDPFFLKNLTLTGRLNATGAAWANSINNQKLPAWTTFDFGARYAFEREGGKPVIVQANLINAFNKGYWTVYPGFGLLYPSEARTFQISTTFQF</sequence>
<evidence type="ECO:0000259" key="15">
    <source>
        <dbReference type="SMART" id="SM00965"/>
    </source>
</evidence>
<dbReference type="PANTHER" id="PTHR32552">
    <property type="entry name" value="FERRICHROME IRON RECEPTOR-RELATED"/>
    <property type="match status" value="1"/>
</dbReference>
<dbReference type="GO" id="GO:0009279">
    <property type="term" value="C:cell outer membrane"/>
    <property type="evidence" value="ECO:0007669"/>
    <property type="project" value="UniProtKB-SubCell"/>
</dbReference>
<dbReference type="InterPro" id="IPR000531">
    <property type="entry name" value="Beta-barrel_TonB"/>
</dbReference>